<accession>Q5C7G3</accession>
<dbReference type="AlphaFoldDB" id="Q5C7G3"/>
<protein>
    <submittedName>
        <fullName evidence="1">SJCHGC07367 protein</fullName>
    </submittedName>
</protein>
<dbReference type="EMBL" id="AY808522">
    <property type="protein sequence ID" value="AAX24411.2"/>
    <property type="molecule type" value="mRNA"/>
</dbReference>
<evidence type="ECO:0000313" key="1">
    <source>
        <dbReference type="EMBL" id="AAX24411.2"/>
    </source>
</evidence>
<organism evidence="1">
    <name type="scientific">Schistosoma japonicum</name>
    <name type="common">Blood fluke</name>
    <dbReference type="NCBI Taxonomy" id="6182"/>
    <lineage>
        <taxon>Eukaryota</taxon>
        <taxon>Metazoa</taxon>
        <taxon>Spiralia</taxon>
        <taxon>Lophotrochozoa</taxon>
        <taxon>Platyhelminthes</taxon>
        <taxon>Trematoda</taxon>
        <taxon>Digenea</taxon>
        <taxon>Strigeidida</taxon>
        <taxon>Schistosomatoidea</taxon>
        <taxon>Schistosomatidae</taxon>
        <taxon>Schistosoma</taxon>
    </lineage>
</organism>
<name>Q5C7G3_SCHJA</name>
<sequence>HPITKNLGGGGDFSPESTPGGCYNPQIFFKLPFNTKVVLNPFSKKKKTPPTFAFFPIGKNFFPQKTPIFSGGKWVTPKGCFFKKFFICPKTFGQKVRAFY</sequence>
<reference evidence="1" key="1">
    <citation type="journal article" date="2006" name="PLoS Pathog.">
        <title>New perspectives on host-parasite interplay by comparative transcriptomic and proteomic analyses of Schistosoma japonicum.</title>
        <authorList>
            <person name="Liu F."/>
            <person name="Lu J."/>
            <person name="Hu W."/>
            <person name="Wang S.Y."/>
            <person name="Cui S.J."/>
            <person name="Chi M."/>
            <person name="Yan Q."/>
            <person name="Wang X.R."/>
            <person name="Song H.D."/>
            <person name="Xu X.N."/>
            <person name="Wang J.J."/>
            <person name="Zhang X.L."/>
            <person name="Zhang X."/>
            <person name="Wang Z.Q."/>
            <person name="Xue C.L."/>
            <person name="Brindley P.J."/>
            <person name="McManus D.P."/>
            <person name="Yang P.Y."/>
            <person name="Feng Z."/>
            <person name="Chen Z."/>
            <person name="Han Z.G."/>
        </authorList>
    </citation>
    <scope>NUCLEOTIDE SEQUENCE</scope>
</reference>
<feature type="non-terminal residue" evidence="1">
    <location>
        <position position="1"/>
    </location>
</feature>
<proteinExistence type="evidence at transcript level"/>